<proteinExistence type="predicted"/>
<dbReference type="CDD" id="cd04301">
    <property type="entry name" value="NAT_SF"/>
    <property type="match status" value="1"/>
</dbReference>
<dbReference type="SUPFAM" id="SSF55729">
    <property type="entry name" value="Acyl-CoA N-acyltransferases (Nat)"/>
    <property type="match status" value="1"/>
</dbReference>
<accession>B4RHU1</accession>
<name>B4RHU1_PHEZH</name>
<feature type="domain" description="N-acetyltransferase" evidence="1">
    <location>
        <begin position="1"/>
        <end position="164"/>
    </location>
</feature>
<keyword evidence="2" id="KW-0808">Transferase</keyword>
<dbReference type="HOGENOM" id="CLU_013985_4_2_5"/>
<evidence type="ECO:0000313" key="2">
    <source>
        <dbReference type="EMBL" id="ACG79132.1"/>
    </source>
</evidence>
<dbReference type="InterPro" id="IPR016181">
    <property type="entry name" value="Acyl_CoA_acyltransferase"/>
</dbReference>
<protein>
    <submittedName>
        <fullName evidence="2">Phosphinothricin N-acetyltransferase</fullName>
    </submittedName>
</protein>
<dbReference type="Gene3D" id="3.40.630.30">
    <property type="match status" value="1"/>
</dbReference>
<dbReference type="STRING" id="450851.PHZ_c2723"/>
<dbReference type="OrthoDB" id="5459937at2"/>
<dbReference type="KEGG" id="pzu:PHZ_c2723"/>
<dbReference type="PANTHER" id="PTHR43072:SF8">
    <property type="entry name" value="ACYLTRANSFERASE FABY-RELATED"/>
    <property type="match status" value="1"/>
</dbReference>
<dbReference type="InterPro" id="IPR000182">
    <property type="entry name" value="GNAT_dom"/>
</dbReference>
<dbReference type="Pfam" id="PF00583">
    <property type="entry name" value="Acetyltransf_1"/>
    <property type="match status" value="1"/>
</dbReference>
<dbReference type="AlphaFoldDB" id="B4RHU1"/>
<dbReference type="RefSeq" id="WP_012523270.1">
    <property type="nucleotide sequence ID" value="NC_011144.1"/>
</dbReference>
<organism evidence="2 3">
    <name type="scientific">Phenylobacterium zucineum (strain HLK1)</name>
    <dbReference type="NCBI Taxonomy" id="450851"/>
    <lineage>
        <taxon>Bacteria</taxon>
        <taxon>Pseudomonadati</taxon>
        <taxon>Pseudomonadota</taxon>
        <taxon>Alphaproteobacteria</taxon>
        <taxon>Caulobacterales</taxon>
        <taxon>Caulobacteraceae</taxon>
        <taxon>Phenylobacterium</taxon>
    </lineage>
</organism>
<sequence length="179" mass="18793">MLIRPAQAGDADALAAIYGHHVLTGFGTFEEVPPTPAEMERRRAAVADRGLPYVVAELGRKVLGFAYAAPFRPRAAYRYTVEDSVYVAPDAIGRGVGRALLVRVLDECAALGVRQVVAVIGDSGNAASIGLHTALGFEPSGVGRSLGFKHGRWVDIVWMQKALNGGDATAPEGPGVALD</sequence>
<keyword evidence="3" id="KW-1185">Reference proteome</keyword>
<evidence type="ECO:0000313" key="3">
    <source>
        <dbReference type="Proteomes" id="UP000001868"/>
    </source>
</evidence>
<gene>
    <name evidence="2" type="ordered locus">PHZ_c2723</name>
</gene>
<evidence type="ECO:0000259" key="1">
    <source>
        <dbReference type="PROSITE" id="PS51186"/>
    </source>
</evidence>
<dbReference type="PROSITE" id="PS51186">
    <property type="entry name" value="GNAT"/>
    <property type="match status" value="1"/>
</dbReference>
<dbReference type="eggNOG" id="COG1247">
    <property type="taxonomic scope" value="Bacteria"/>
</dbReference>
<reference evidence="2 3" key="1">
    <citation type="journal article" date="2008" name="BMC Genomics">
        <title>Complete genome of Phenylobacterium zucineum - a novel facultative intracellular bacterium isolated from human erythroleukemia cell line K562.</title>
        <authorList>
            <person name="Luo Y."/>
            <person name="Xu X."/>
            <person name="Ding Z."/>
            <person name="Liu Z."/>
            <person name="Zhang B."/>
            <person name="Yan Z."/>
            <person name="Sun J."/>
            <person name="Hu S."/>
            <person name="Hu X."/>
        </authorList>
    </citation>
    <scope>NUCLEOTIDE SEQUENCE [LARGE SCALE GENOMIC DNA]</scope>
    <source>
        <strain evidence="2 3">HLK1</strain>
    </source>
</reference>
<dbReference type="PANTHER" id="PTHR43072">
    <property type="entry name" value="N-ACETYLTRANSFERASE"/>
    <property type="match status" value="1"/>
</dbReference>
<dbReference type="EMBL" id="CP000747">
    <property type="protein sequence ID" value="ACG79132.1"/>
    <property type="molecule type" value="Genomic_DNA"/>
</dbReference>
<dbReference type="GO" id="GO:0016747">
    <property type="term" value="F:acyltransferase activity, transferring groups other than amino-acyl groups"/>
    <property type="evidence" value="ECO:0007669"/>
    <property type="project" value="InterPro"/>
</dbReference>
<dbReference type="Proteomes" id="UP000001868">
    <property type="component" value="Chromosome"/>
</dbReference>